<organism evidence="2 3">
    <name type="scientific">Enterococcus italicus (strain DSM 15952 / CCUG 50447 / LMG 22039 / TP 1.5)</name>
    <dbReference type="NCBI Taxonomy" id="888064"/>
    <lineage>
        <taxon>Bacteria</taxon>
        <taxon>Bacillati</taxon>
        <taxon>Bacillota</taxon>
        <taxon>Bacilli</taxon>
        <taxon>Lactobacillales</taxon>
        <taxon>Enterococcaceae</taxon>
        <taxon>Enterococcus</taxon>
    </lineage>
</organism>
<dbReference type="AlphaFoldDB" id="E6LI36"/>
<sequence length="100" mass="10441">MATVTIFDKGSMGEAIGSNFVDAGNEVNFVASSESDKVNSIGEIVVLAVPYPAVEGILATYADELDGKTIIDITNPVNFDSFDDLVVPADSSVAEVIAKK</sequence>
<dbReference type="STRING" id="888064.HMPREF9088_2026"/>
<dbReference type="eggNOG" id="COG2085">
    <property type="taxonomic scope" value="Bacteria"/>
</dbReference>
<accession>E6LI36</accession>
<dbReference type="Pfam" id="PF03807">
    <property type="entry name" value="F420_oxidored"/>
    <property type="match status" value="1"/>
</dbReference>
<feature type="domain" description="Pyrroline-5-carboxylate reductase catalytic N-terminal" evidence="1">
    <location>
        <begin position="42"/>
        <end position="76"/>
    </location>
</feature>
<dbReference type="SUPFAM" id="SSF51735">
    <property type="entry name" value="NAD(P)-binding Rossmann-fold domains"/>
    <property type="match status" value="1"/>
</dbReference>
<dbReference type="InterPro" id="IPR028939">
    <property type="entry name" value="P5C_Rdtase_cat_N"/>
</dbReference>
<gene>
    <name evidence="2" type="ORF">HMPREF9088_2026</name>
</gene>
<keyword evidence="3" id="KW-1185">Reference proteome</keyword>
<comment type="caution">
    <text evidence="2">The sequence shown here is derived from an EMBL/GenBank/DDBJ whole genome shotgun (WGS) entry which is preliminary data.</text>
</comment>
<proteinExistence type="predicted"/>
<dbReference type="EMBL" id="AEPV01000078">
    <property type="protein sequence ID" value="EFU73128.1"/>
    <property type="molecule type" value="Genomic_DNA"/>
</dbReference>
<evidence type="ECO:0000259" key="1">
    <source>
        <dbReference type="Pfam" id="PF03807"/>
    </source>
</evidence>
<dbReference type="Proteomes" id="UP000010296">
    <property type="component" value="Unassembled WGS sequence"/>
</dbReference>
<dbReference type="Gene3D" id="3.40.50.720">
    <property type="entry name" value="NAD(P)-binding Rossmann-like Domain"/>
    <property type="match status" value="1"/>
</dbReference>
<dbReference type="PATRIC" id="fig|888064.11.peg.1340"/>
<dbReference type="HOGENOM" id="CLU_2301491_0_0_9"/>
<evidence type="ECO:0000313" key="3">
    <source>
        <dbReference type="Proteomes" id="UP000010296"/>
    </source>
</evidence>
<protein>
    <recommendedName>
        <fullName evidence="1">Pyrroline-5-carboxylate reductase catalytic N-terminal domain-containing protein</fullName>
    </recommendedName>
</protein>
<name>E6LI36_ENTI1</name>
<evidence type="ECO:0000313" key="2">
    <source>
        <dbReference type="EMBL" id="EFU73128.1"/>
    </source>
</evidence>
<dbReference type="InterPro" id="IPR036291">
    <property type="entry name" value="NAD(P)-bd_dom_sf"/>
</dbReference>
<reference evidence="2 3" key="1">
    <citation type="submission" date="2010-12" db="EMBL/GenBank/DDBJ databases">
        <authorList>
            <person name="Muzny D."/>
            <person name="Qin X."/>
            <person name="Deng J."/>
            <person name="Jiang H."/>
            <person name="Liu Y."/>
            <person name="Qu J."/>
            <person name="Song X.-Z."/>
            <person name="Zhang L."/>
            <person name="Thornton R."/>
            <person name="Coyle M."/>
            <person name="Francisco L."/>
            <person name="Jackson L."/>
            <person name="Javaid M."/>
            <person name="Korchina V."/>
            <person name="Kovar C."/>
            <person name="Mata R."/>
            <person name="Mathew T."/>
            <person name="Ngo R."/>
            <person name="Nguyen L."/>
            <person name="Nguyen N."/>
            <person name="Okwuonu G."/>
            <person name="Ongeri F."/>
            <person name="Pham C."/>
            <person name="Simmons D."/>
            <person name="Wilczek-Boney K."/>
            <person name="Hale W."/>
            <person name="Jakkamsetti A."/>
            <person name="Pham P."/>
            <person name="Ruth R."/>
            <person name="San Lucas F."/>
            <person name="Warren J."/>
            <person name="Zhang J."/>
            <person name="Zhao Z."/>
            <person name="Zhou C."/>
            <person name="Zhu D."/>
            <person name="Lee S."/>
            <person name="Bess C."/>
            <person name="Blankenburg K."/>
            <person name="Forbes L."/>
            <person name="Fu Q."/>
            <person name="Gubbala S."/>
            <person name="Hirani K."/>
            <person name="Jayaseelan J.C."/>
            <person name="Lara F."/>
            <person name="Munidasa M."/>
            <person name="Palculict T."/>
            <person name="Patil S."/>
            <person name="Pu L.-L."/>
            <person name="Saada N."/>
            <person name="Tang L."/>
            <person name="Weissenberger G."/>
            <person name="Zhu Y."/>
            <person name="Hemphill L."/>
            <person name="Shang Y."/>
            <person name="Youmans B."/>
            <person name="Ayvaz T."/>
            <person name="Ross M."/>
            <person name="Santibanez J."/>
            <person name="Aqrawi P."/>
            <person name="Gross S."/>
            <person name="Joshi V."/>
            <person name="Fowler G."/>
            <person name="Nazareth L."/>
            <person name="Reid J."/>
            <person name="Worley K."/>
            <person name="Petrosino J."/>
            <person name="Highlander S."/>
            <person name="Gibbs R."/>
        </authorList>
    </citation>
    <scope>NUCLEOTIDE SEQUENCE [LARGE SCALE GENOMIC DNA]</scope>
    <source>
        <strain evidence="3">DSM 15952 / CCUG 50447 / LMG 22039 / TP 1.5</strain>
    </source>
</reference>